<evidence type="ECO:0000256" key="2">
    <source>
        <dbReference type="ARBA" id="ARBA00022448"/>
    </source>
</evidence>
<dbReference type="CDD" id="cd17321">
    <property type="entry name" value="MFS_MMR_MDR_like"/>
    <property type="match status" value="1"/>
</dbReference>
<dbReference type="GO" id="GO:0005886">
    <property type="term" value="C:plasma membrane"/>
    <property type="evidence" value="ECO:0007669"/>
    <property type="project" value="UniProtKB-SubCell"/>
</dbReference>
<evidence type="ECO:0000313" key="9">
    <source>
        <dbReference type="EMBL" id="MBB6036118.1"/>
    </source>
</evidence>
<feature type="transmembrane region" description="Helical" evidence="7">
    <location>
        <begin position="59"/>
        <end position="77"/>
    </location>
</feature>
<dbReference type="Gene3D" id="1.20.1720.10">
    <property type="entry name" value="Multidrug resistance protein D"/>
    <property type="match status" value="1"/>
</dbReference>
<feature type="transmembrane region" description="Helical" evidence="7">
    <location>
        <begin position="121"/>
        <end position="139"/>
    </location>
</feature>
<feature type="transmembrane region" description="Helical" evidence="7">
    <location>
        <begin position="240"/>
        <end position="258"/>
    </location>
</feature>
<dbReference type="Gene3D" id="1.20.1250.20">
    <property type="entry name" value="MFS general substrate transporter like domains"/>
    <property type="match status" value="1"/>
</dbReference>
<dbReference type="PANTHER" id="PTHR42718">
    <property type="entry name" value="MAJOR FACILITATOR SUPERFAMILY MULTIDRUG TRANSPORTER MFSC"/>
    <property type="match status" value="1"/>
</dbReference>
<feature type="transmembrane region" description="Helical" evidence="7">
    <location>
        <begin position="20"/>
        <end position="47"/>
    </location>
</feature>
<feature type="transmembrane region" description="Helical" evidence="7">
    <location>
        <begin position="308"/>
        <end position="331"/>
    </location>
</feature>
<feature type="transmembrane region" description="Helical" evidence="7">
    <location>
        <begin position="89"/>
        <end position="109"/>
    </location>
</feature>
<keyword evidence="2" id="KW-0813">Transport</keyword>
<dbReference type="RefSeq" id="WP_203686248.1">
    <property type="nucleotide sequence ID" value="NZ_BONT01000046.1"/>
</dbReference>
<evidence type="ECO:0000256" key="7">
    <source>
        <dbReference type="SAM" id="Phobius"/>
    </source>
</evidence>
<organism evidence="9 10">
    <name type="scientific">Phytomonospora endophytica</name>
    <dbReference type="NCBI Taxonomy" id="714109"/>
    <lineage>
        <taxon>Bacteria</taxon>
        <taxon>Bacillati</taxon>
        <taxon>Actinomycetota</taxon>
        <taxon>Actinomycetes</taxon>
        <taxon>Micromonosporales</taxon>
        <taxon>Micromonosporaceae</taxon>
        <taxon>Phytomonospora</taxon>
    </lineage>
</organism>
<comment type="subcellular location">
    <subcellularLocation>
        <location evidence="1">Cell membrane</location>
        <topology evidence="1">Multi-pass membrane protein</topology>
    </subcellularLocation>
</comment>
<evidence type="ECO:0000259" key="8">
    <source>
        <dbReference type="PROSITE" id="PS50850"/>
    </source>
</evidence>
<keyword evidence="5 7" id="KW-1133">Transmembrane helix</keyword>
<evidence type="ECO:0000256" key="6">
    <source>
        <dbReference type="ARBA" id="ARBA00023136"/>
    </source>
</evidence>
<dbReference type="Proteomes" id="UP000548476">
    <property type="component" value="Unassembled WGS sequence"/>
</dbReference>
<proteinExistence type="predicted"/>
<dbReference type="AlphaFoldDB" id="A0A841FQQ0"/>
<evidence type="ECO:0000256" key="1">
    <source>
        <dbReference type="ARBA" id="ARBA00004651"/>
    </source>
</evidence>
<keyword evidence="10" id="KW-1185">Reference proteome</keyword>
<feature type="transmembrane region" description="Helical" evidence="7">
    <location>
        <begin position="151"/>
        <end position="170"/>
    </location>
</feature>
<sequence length="455" mass="45320">MTTLTSRPKAVVARLGARGWLTLITLCGATFMVGLDYSVVTVALPAIGRDLGFEGAGRLQWVATACLLPTASLIPLFGRVSDLVGRRRLFVLGVSLFTVMSVVAGSALSPGMLIGARVGQGVAAAMIGPTALALLTSVFPEGPRRTRALGVNGALLSLGFVVGTIGGGVITSGFDWRWTMALLAVMGAAILLGALTLLPRDGGRSAAALDVPGALLSSAGLFALVYGISTGGENGWTAPSTVGSLVAAVLLLAGFAVAESRHRSPLIPLGLLRRRNVAWSGLVGFVTFGMCGGATLLLSLYMQDGLGYTALQTGLGFLAEGVAALVGGLLAARLIGRFGAVAVIAVGLAVQAIGTGAMAGLPEGGNLAMLLVTSGAMGFGHVLAVVAFITTMTAGAHDDEQGVLGSLAQLPQNVGAIGVAVLAAIAAGAGLPAAFAVAGIVTAVGGTVGVAFLRR</sequence>
<feature type="transmembrane region" description="Helical" evidence="7">
    <location>
        <begin position="367"/>
        <end position="389"/>
    </location>
</feature>
<dbReference type="InterPro" id="IPR020846">
    <property type="entry name" value="MFS_dom"/>
</dbReference>
<accession>A0A841FQQ0</accession>
<dbReference type="InterPro" id="IPR011701">
    <property type="entry name" value="MFS"/>
</dbReference>
<feature type="transmembrane region" description="Helical" evidence="7">
    <location>
        <begin position="433"/>
        <end position="453"/>
    </location>
</feature>
<evidence type="ECO:0000256" key="3">
    <source>
        <dbReference type="ARBA" id="ARBA00022475"/>
    </source>
</evidence>
<dbReference type="SUPFAM" id="SSF103473">
    <property type="entry name" value="MFS general substrate transporter"/>
    <property type="match status" value="1"/>
</dbReference>
<keyword evidence="4 7" id="KW-0812">Transmembrane</keyword>
<keyword evidence="3" id="KW-1003">Cell membrane</keyword>
<dbReference type="EMBL" id="JACHGT010000008">
    <property type="protein sequence ID" value="MBB6036118.1"/>
    <property type="molecule type" value="Genomic_DNA"/>
</dbReference>
<name>A0A841FQQ0_9ACTN</name>
<dbReference type="InterPro" id="IPR036259">
    <property type="entry name" value="MFS_trans_sf"/>
</dbReference>
<feature type="transmembrane region" description="Helical" evidence="7">
    <location>
        <begin position="338"/>
        <end position="361"/>
    </location>
</feature>
<protein>
    <submittedName>
        <fullName evidence="9">EmrB/QacA subfamily drug resistance transporter</fullName>
    </submittedName>
</protein>
<feature type="transmembrane region" description="Helical" evidence="7">
    <location>
        <begin position="207"/>
        <end position="228"/>
    </location>
</feature>
<feature type="transmembrane region" description="Helical" evidence="7">
    <location>
        <begin position="279"/>
        <end position="302"/>
    </location>
</feature>
<feature type="transmembrane region" description="Helical" evidence="7">
    <location>
        <begin position="410"/>
        <end position="427"/>
    </location>
</feature>
<dbReference type="GO" id="GO:0022857">
    <property type="term" value="F:transmembrane transporter activity"/>
    <property type="evidence" value="ECO:0007669"/>
    <property type="project" value="InterPro"/>
</dbReference>
<gene>
    <name evidence="9" type="ORF">HNR73_003986</name>
</gene>
<reference evidence="9 10" key="1">
    <citation type="submission" date="2020-08" db="EMBL/GenBank/DDBJ databases">
        <title>Genomic Encyclopedia of Type Strains, Phase IV (KMG-IV): sequencing the most valuable type-strain genomes for metagenomic binning, comparative biology and taxonomic classification.</title>
        <authorList>
            <person name="Goeker M."/>
        </authorList>
    </citation>
    <scope>NUCLEOTIDE SEQUENCE [LARGE SCALE GENOMIC DNA]</scope>
    <source>
        <strain evidence="9 10">YIM 65646</strain>
    </source>
</reference>
<dbReference type="Pfam" id="PF07690">
    <property type="entry name" value="MFS_1"/>
    <property type="match status" value="1"/>
</dbReference>
<evidence type="ECO:0000256" key="4">
    <source>
        <dbReference type="ARBA" id="ARBA00022692"/>
    </source>
</evidence>
<dbReference type="PROSITE" id="PS50850">
    <property type="entry name" value="MFS"/>
    <property type="match status" value="1"/>
</dbReference>
<keyword evidence="6 7" id="KW-0472">Membrane</keyword>
<feature type="domain" description="Major facilitator superfamily (MFS) profile" evidence="8">
    <location>
        <begin position="22"/>
        <end position="455"/>
    </location>
</feature>
<comment type="caution">
    <text evidence="9">The sequence shown here is derived from an EMBL/GenBank/DDBJ whole genome shotgun (WGS) entry which is preliminary data.</text>
</comment>
<dbReference type="PANTHER" id="PTHR42718:SF46">
    <property type="entry name" value="BLR6921 PROTEIN"/>
    <property type="match status" value="1"/>
</dbReference>
<feature type="transmembrane region" description="Helical" evidence="7">
    <location>
        <begin position="176"/>
        <end position="195"/>
    </location>
</feature>
<evidence type="ECO:0000313" key="10">
    <source>
        <dbReference type="Proteomes" id="UP000548476"/>
    </source>
</evidence>
<evidence type="ECO:0000256" key="5">
    <source>
        <dbReference type="ARBA" id="ARBA00022989"/>
    </source>
</evidence>